<dbReference type="InterPro" id="IPR036085">
    <property type="entry name" value="PAZ_dom_sf"/>
</dbReference>
<dbReference type="Pfam" id="PF16486">
    <property type="entry name" value="ArgoN"/>
    <property type="match status" value="1"/>
</dbReference>
<dbReference type="EMBL" id="KK785290">
    <property type="protein sequence ID" value="KDO44724.1"/>
    <property type="molecule type" value="Genomic_DNA"/>
</dbReference>
<dbReference type="STRING" id="2711.A0A067DP43"/>
<dbReference type="Gene3D" id="2.170.260.10">
    <property type="entry name" value="paz domain"/>
    <property type="match status" value="1"/>
</dbReference>
<accession>A0A067DP43</accession>
<name>A0A067DP43_CITSI</name>
<dbReference type="AlphaFoldDB" id="A0A067DP43"/>
<dbReference type="PROSITE" id="PS50821">
    <property type="entry name" value="PAZ"/>
    <property type="match status" value="1"/>
</dbReference>
<dbReference type="InterPro" id="IPR003100">
    <property type="entry name" value="PAZ_dom"/>
</dbReference>
<dbReference type="eggNOG" id="KOG1041">
    <property type="taxonomic scope" value="Eukaryota"/>
</dbReference>
<dbReference type="GO" id="GO:0003723">
    <property type="term" value="F:RNA binding"/>
    <property type="evidence" value="ECO:0007669"/>
    <property type="project" value="InterPro"/>
</dbReference>
<protein>
    <recommendedName>
        <fullName evidence="1">PAZ domain-containing protein</fullName>
    </recommendedName>
</protein>
<organism evidence="2 3">
    <name type="scientific">Citrus sinensis</name>
    <name type="common">Sweet orange</name>
    <name type="synonym">Citrus aurantium var. sinensis</name>
    <dbReference type="NCBI Taxonomy" id="2711"/>
    <lineage>
        <taxon>Eukaryota</taxon>
        <taxon>Viridiplantae</taxon>
        <taxon>Streptophyta</taxon>
        <taxon>Embryophyta</taxon>
        <taxon>Tracheophyta</taxon>
        <taxon>Spermatophyta</taxon>
        <taxon>Magnoliopsida</taxon>
        <taxon>eudicotyledons</taxon>
        <taxon>Gunneridae</taxon>
        <taxon>Pentapetalae</taxon>
        <taxon>rosids</taxon>
        <taxon>malvids</taxon>
        <taxon>Sapindales</taxon>
        <taxon>Rutaceae</taxon>
        <taxon>Aurantioideae</taxon>
        <taxon>Citrus</taxon>
    </lineage>
</organism>
<dbReference type="SUPFAM" id="SSF101690">
    <property type="entry name" value="PAZ domain"/>
    <property type="match status" value="1"/>
</dbReference>
<dbReference type="PANTHER" id="PTHR22891">
    <property type="entry name" value="EUKARYOTIC TRANSLATION INITIATION FACTOR 2C"/>
    <property type="match status" value="1"/>
</dbReference>
<dbReference type="InterPro" id="IPR032474">
    <property type="entry name" value="Argonaute_N"/>
</dbReference>
<dbReference type="PaxDb" id="2711-XP_006485141.1"/>
<evidence type="ECO:0000313" key="3">
    <source>
        <dbReference type="Proteomes" id="UP000027120"/>
    </source>
</evidence>
<sequence>VSITPEVTSKKINRQIISQLINLYRLTNLGGRIPAYDGMKSIYTAGPLPFESKEFIIKLPDSDPRPSSSTRPRKERQFRVVIRLASKPDLYTLQQFLRRRHFEVPYEVIQVLDVVLRAAPSEKHTVVGRSFFSTDLGPMGQLGDGVEYWRGYFQSLRPTQMGLSLNIDVSARSFYEPILATEFVQYYCRDLSRPLSDQVRLKVKKALKGIKVVLTHMEYNKSYKITGISSQPMSQL</sequence>
<gene>
    <name evidence="2" type="ORF">CISIN_1g0390482mg</name>
</gene>
<evidence type="ECO:0000313" key="2">
    <source>
        <dbReference type="EMBL" id="KDO44724.1"/>
    </source>
</evidence>
<feature type="domain" description="PAZ" evidence="1">
    <location>
        <begin position="182"/>
        <end position="236"/>
    </location>
</feature>
<keyword evidence="3" id="KW-1185">Reference proteome</keyword>
<proteinExistence type="predicted"/>
<dbReference type="InterPro" id="IPR014811">
    <property type="entry name" value="ArgoL1"/>
</dbReference>
<dbReference type="eggNOG" id="KOG1075">
    <property type="taxonomic scope" value="Eukaryota"/>
</dbReference>
<feature type="non-terminal residue" evidence="2">
    <location>
        <position position="236"/>
    </location>
</feature>
<reference evidence="2 3" key="1">
    <citation type="submission" date="2014-04" db="EMBL/GenBank/DDBJ databases">
        <authorList>
            <consortium name="International Citrus Genome Consortium"/>
            <person name="Gmitter F."/>
            <person name="Chen C."/>
            <person name="Farmerie W."/>
            <person name="Harkins T."/>
            <person name="Desany B."/>
            <person name="Mohiuddin M."/>
            <person name="Kodira C."/>
            <person name="Borodovsky M."/>
            <person name="Lomsadze A."/>
            <person name="Burns P."/>
            <person name="Jenkins J."/>
            <person name="Prochnik S."/>
            <person name="Shu S."/>
            <person name="Chapman J."/>
            <person name="Pitluck S."/>
            <person name="Schmutz J."/>
            <person name="Rokhsar D."/>
        </authorList>
    </citation>
    <scope>NUCLEOTIDE SEQUENCE</scope>
</reference>
<dbReference type="SMART" id="SM01163">
    <property type="entry name" value="DUF1785"/>
    <property type="match status" value="1"/>
</dbReference>
<dbReference type="Proteomes" id="UP000027120">
    <property type="component" value="Unassembled WGS sequence"/>
</dbReference>
<dbReference type="CDD" id="cd02846">
    <property type="entry name" value="PAZ_argonaute_like"/>
    <property type="match status" value="1"/>
</dbReference>
<feature type="non-terminal residue" evidence="2">
    <location>
        <position position="1"/>
    </location>
</feature>
<evidence type="ECO:0000259" key="1">
    <source>
        <dbReference type="PROSITE" id="PS50821"/>
    </source>
</evidence>
<dbReference type="Pfam" id="PF08699">
    <property type="entry name" value="ArgoL1"/>
    <property type="match status" value="1"/>
</dbReference>